<proteinExistence type="predicted"/>
<dbReference type="AlphaFoldDB" id="A0A7W7K227"/>
<evidence type="ECO:0000256" key="1">
    <source>
        <dbReference type="SAM" id="SignalP"/>
    </source>
</evidence>
<reference evidence="2 3" key="1">
    <citation type="submission" date="2020-08" db="EMBL/GenBank/DDBJ databases">
        <title>Functional genomics of gut bacteria from endangered species of beetles.</title>
        <authorList>
            <person name="Carlos-Shanley C."/>
        </authorList>
    </citation>
    <scope>NUCLEOTIDE SEQUENCE [LARGE SCALE GENOMIC DNA]</scope>
    <source>
        <strain evidence="2 3">S00224</strain>
    </source>
</reference>
<name>A0A7W7K227_9SPHN</name>
<keyword evidence="3" id="KW-1185">Reference proteome</keyword>
<evidence type="ECO:0000313" key="2">
    <source>
        <dbReference type="EMBL" id="MBB4839602.1"/>
    </source>
</evidence>
<gene>
    <name evidence="2" type="ORF">HNP52_002671</name>
</gene>
<sequence length="373" mass="41177">MLKVLTIGAALLGAATAGAAHAQGALGASYNDQFGELDYRDLEKSGAKWVRMSLPLPQLDRGVGSNGVLNRILEASERGYSTVLSLKFGYVGTIPPQVGSDAYLKDVARLDAVLGLVTGKVDVLVIGNDPFLEVPEKNRDDSFNAYYEAVARQVIAHRAKTCATNCRTRLYMGALVRLEMPAERNKVVERWMSFVKATPEIEGVAIQTHVAEVEDSKAYLKYILPRMRPEQKFVVTDFSLVKTWTENMQGAIPKAFAEKYGAPRTAQNWQIVKASLETPFSKVQWDEFLSQSPWLESRKHFLANQMQVFRDTGRLAVATIAFTQGAAPADKLSPGAAAWQLNSVVVRRSAKRNPDGSAAFNYAWIDDFKALQK</sequence>
<organism evidence="2 3">
    <name type="scientific">Sphingomonas kyeonggiensis</name>
    <dbReference type="NCBI Taxonomy" id="1268553"/>
    <lineage>
        <taxon>Bacteria</taxon>
        <taxon>Pseudomonadati</taxon>
        <taxon>Pseudomonadota</taxon>
        <taxon>Alphaproteobacteria</taxon>
        <taxon>Sphingomonadales</taxon>
        <taxon>Sphingomonadaceae</taxon>
        <taxon>Sphingomonas</taxon>
    </lineage>
</organism>
<keyword evidence="1" id="KW-0732">Signal</keyword>
<evidence type="ECO:0000313" key="3">
    <source>
        <dbReference type="Proteomes" id="UP000575241"/>
    </source>
</evidence>
<feature type="chain" id="PRO_5031455821" evidence="1">
    <location>
        <begin position="23"/>
        <end position="373"/>
    </location>
</feature>
<feature type="signal peptide" evidence="1">
    <location>
        <begin position="1"/>
        <end position="22"/>
    </location>
</feature>
<dbReference type="RefSeq" id="WP_184167852.1">
    <property type="nucleotide sequence ID" value="NZ_JACHLN010000002.1"/>
</dbReference>
<protein>
    <submittedName>
        <fullName evidence="2">Uncharacterized protein</fullName>
    </submittedName>
</protein>
<comment type="caution">
    <text evidence="2">The sequence shown here is derived from an EMBL/GenBank/DDBJ whole genome shotgun (WGS) entry which is preliminary data.</text>
</comment>
<accession>A0A7W7K227</accession>
<dbReference type="EMBL" id="JACHLN010000002">
    <property type="protein sequence ID" value="MBB4839602.1"/>
    <property type="molecule type" value="Genomic_DNA"/>
</dbReference>
<dbReference type="Proteomes" id="UP000575241">
    <property type="component" value="Unassembled WGS sequence"/>
</dbReference>